<protein>
    <submittedName>
        <fullName evidence="6">Flavin reductase</fullName>
    </submittedName>
</protein>
<feature type="domain" description="Flavin reductase like" evidence="5">
    <location>
        <begin position="23"/>
        <end position="178"/>
    </location>
</feature>
<evidence type="ECO:0000256" key="2">
    <source>
        <dbReference type="ARBA" id="ARBA00022630"/>
    </source>
</evidence>
<sequence length="296" mass="32387">MTQTIDPADLQPQEFYRLLNSTVAPRPIAFVSTVSQEGHVNLAPYSFFNMFGFNPPILVFSPTRNRHGHKKHSLLNVEEVPEVVINVVSHAMVEQTSLASAEFDRHVSEFTKAGFTELPSERVKPPRVAEALVSFECRVRQLLPVGDGPGAGTLVICEVILAHVNPAILTEKGTIDPHRLDLVGRLGGDWYVRASHDALFEVGRPQMGAGVDALPANVRQSNILTGNDLGKLGSIRTLPTADDVAAYRASGVLNELFDEARTGCQYLPDLLHLRAKQLLAENNVQEAWLTLLSITA</sequence>
<dbReference type="InterPro" id="IPR012349">
    <property type="entry name" value="Split_barrel_FMN-bd"/>
</dbReference>
<name>A0A1P9X3P3_9BACT</name>
<accession>A0A1P9X3P3</accession>
<dbReference type="PANTHER" id="PTHR33798">
    <property type="entry name" value="FLAVOPROTEIN OXYGENASE"/>
    <property type="match status" value="1"/>
</dbReference>
<evidence type="ECO:0000256" key="1">
    <source>
        <dbReference type="ARBA" id="ARBA00001917"/>
    </source>
</evidence>
<dbReference type="InterPro" id="IPR002563">
    <property type="entry name" value="Flavin_Rdtase-like_dom"/>
</dbReference>
<dbReference type="EMBL" id="CP014263">
    <property type="protein sequence ID" value="AQG82241.1"/>
    <property type="molecule type" value="Genomic_DNA"/>
</dbReference>
<dbReference type="Gene3D" id="2.30.110.10">
    <property type="entry name" value="Electron Transport, Fmn-binding Protein, Chain A"/>
    <property type="match status" value="1"/>
</dbReference>
<proteinExistence type="inferred from homology"/>
<dbReference type="Proteomes" id="UP000187941">
    <property type="component" value="Chromosome"/>
</dbReference>
<dbReference type="Pfam" id="PF01613">
    <property type="entry name" value="Flavin_Reduct"/>
    <property type="match status" value="1"/>
</dbReference>
<comment type="similarity">
    <text evidence="4">Belongs to the flavoredoxin family.</text>
</comment>
<evidence type="ECO:0000313" key="7">
    <source>
        <dbReference type="Proteomes" id="UP000187941"/>
    </source>
</evidence>
<evidence type="ECO:0000259" key="5">
    <source>
        <dbReference type="SMART" id="SM00903"/>
    </source>
</evidence>
<keyword evidence="2" id="KW-0285">Flavoprotein</keyword>
<dbReference type="AlphaFoldDB" id="A0A1P9X3P3"/>
<dbReference type="GO" id="GO:0016646">
    <property type="term" value="F:oxidoreductase activity, acting on the CH-NH group of donors, NAD or NADP as acceptor"/>
    <property type="evidence" value="ECO:0007669"/>
    <property type="project" value="UniProtKB-ARBA"/>
</dbReference>
<evidence type="ECO:0000313" key="6">
    <source>
        <dbReference type="EMBL" id="AQG82241.1"/>
    </source>
</evidence>
<evidence type="ECO:0000256" key="4">
    <source>
        <dbReference type="ARBA" id="ARBA00038054"/>
    </source>
</evidence>
<organism evidence="6 7">
    <name type="scientific">Spirosoma montaniterrae</name>
    <dbReference type="NCBI Taxonomy" id="1178516"/>
    <lineage>
        <taxon>Bacteria</taxon>
        <taxon>Pseudomonadati</taxon>
        <taxon>Bacteroidota</taxon>
        <taxon>Cytophagia</taxon>
        <taxon>Cytophagales</taxon>
        <taxon>Cytophagaceae</taxon>
        <taxon>Spirosoma</taxon>
    </lineage>
</organism>
<gene>
    <name evidence="6" type="ORF">AWR27_00895</name>
</gene>
<dbReference type="OrthoDB" id="9794638at2"/>
<keyword evidence="7" id="KW-1185">Reference proteome</keyword>
<dbReference type="STRING" id="1178516.AWR27_00895"/>
<dbReference type="RefSeq" id="WP_077133718.1">
    <property type="nucleotide sequence ID" value="NZ_CP014263.1"/>
</dbReference>
<evidence type="ECO:0000256" key="3">
    <source>
        <dbReference type="ARBA" id="ARBA00022643"/>
    </source>
</evidence>
<dbReference type="PANTHER" id="PTHR33798:SF5">
    <property type="entry name" value="FLAVIN REDUCTASE LIKE DOMAIN-CONTAINING PROTEIN"/>
    <property type="match status" value="1"/>
</dbReference>
<dbReference type="GO" id="GO:0010181">
    <property type="term" value="F:FMN binding"/>
    <property type="evidence" value="ECO:0007669"/>
    <property type="project" value="InterPro"/>
</dbReference>
<dbReference type="SUPFAM" id="SSF50475">
    <property type="entry name" value="FMN-binding split barrel"/>
    <property type="match status" value="1"/>
</dbReference>
<keyword evidence="3" id="KW-0288">FMN</keyword>
<dbReference type="KEGG" id="smon:AWR27_00895"/>
<comment type="cofactor">
    <cofactor evidence="1">
        <name>FMN</name>
        <dbReference type="ChEBI" id="CHEBI:58210"/>
    </cofactor>
</comment>
<reference evidence="6 7" key="1">
    <citation type="submission" date="2016-01" db="EMBL/GenBank/DDBJ databases">
        <authorList>
            <person name="Oliw E.H."/>
        </authorList>
    </citation>
    <scope>NUCLEOTIDE SEQUENCE [LARGE SCALE GENOMIC DNA]</scope>
    <source>
        <strain evidence="6 7">DY10</strain>
    </source>
</reference>
<dbReference type="SMART" id="SM00903">
    <property type="entry name" value="Flavin_Reduct"/>
    <property type="match status" value="1"/>
</dbReference>